<accession>A0A0E9RU46</accession>
<evidence type="ECO:0000313" key="1">
    <source>
        <dbReference type="EMBL" id="JAH32674.1"/>
    </source>
</evidence>
<reference evidence="1" key="1">
    <citation type="submission" date="2014-11" db="EMBL/GenBank/DDBJ databases">
        <authorList>
            <person name="Amaro Gonzalez C."/>
        </authorList>
    </citation>
    <scope>NUCLEOTIDE SEQUENCE</scope>
</reference>
<dbReference type="AlphaFoldDB" id="A0A0E9RU46"/>
<name>A0A0E9RU46_ANGAN</name>
<organism evidence="1">
    <name type="scientific">Anguilla anguilla</name>
    <name type="common">European freshwater eel</name>
    <name type="synonym">Muraena anguilla</name>
    <dbReference type="NCBI Taxonomy" id="7936"/>
    <lineage>
        <taxon>Eukaryota</taxon>
        <taxon>Metazoa</taxon>
        <taxon>Chordata</taxon>
        <taxon>Craniata</taxon>
        <taxon>Vertebrata</taxon>
        <taxon>Euteleostomi</taxon>
        <taxon>Actinopterygii</taxon>
        <taxon>Neopterygii</taxon>
        <taxon>Teleostei</taxon>
        <taxon>Anguilliformes</taxon>
        <taxon>Anguillidae</taxon>
        <taxon>Anguilla</taxon>
    </lineage>
</organism>
<sequence length="41" mass="4668">MHRSLWQNWNSACTASNASMDLEKMLVHILMENPGLVAVLR</sequence>
<reference evidence="1" key="2">
    <citation type="journal article" date="2015" name="Fish Shellfish Immunol.">
        <title>Early steps in the European eel (Anguilla anguilla)-Vibrio vulnificus interaction in the gills: Role of the RtxA13 toxin.</title>
        <authorList>
            <person name="Callol A."/>
            <person name="Pajuelo D."/>
            <person name="Ebbesson L."/>
            <person name="Teles M."/>
            <person name="MacKenzie S."/>
            <person name="Amaro C."/>
        </authorList>
    </citation>
    <scope>NUCLEOTIDE SEQUENCE</scope>
</reference>
<dbReference type="EMBL" id="GBXM01075903">
    <property type="protein sequence ID" value="JAH32674.1"/>
    <property type="molecule type" value="Transcribed_RNA"/>
</dbReference>
<proteinExistence type="predicted"/>
<protein>
    <submittedName>
        <fullName evidence="1">Uncharacterized protein</fullName>
    </submittedName>
</protein>